<proteinExistence type="predicted"/>
<evidence type="ECO:0000313" key="1">
    <source>
        <dbReference type="EMBL" id="KAI8534765.1"/>
    </source>
</evidence>
<sequence>MICNQSRCAENGSDTQLSKRETGKIKNTVCSLVVSVCPCLCLNSFDIPRFSWQADASFCDVAFATHVGWNSWGRVYGIGVERKKFISGLKYNLSDESPPSWLLGPLFKDEFLS</sequence>
<reference evidence="1" key="1">
    <citation type="submission" date="2022-02" db="EMBL/GenBank/DDBJ databases">
        <title>Plant Genome Project.</title>
        <authorList>
            <person name="Zhang R.-G."/>
        </authorList>
    </citation>
    <scope>NUCLEOTIDE SEQUENCE</scope>
    <source>
        <strain evidence="1">AT1</strain>
    </source>
</reference>
<dbReference type="EMBL" id="CM046397">
    <property type="protein sequence ID" value="KAI8534765.1"/>
    <property type="molecule type" value="Genomic_DNA"/>
</dbReference>
<comment type="caution">
    <text evidence="1">The sequence shown here is derived from an EMBL/GenBank/DDBJ whole genome shotgun (WGS) entry which is preliminary data.</text>
</comment>
<keyword evidence="2" id="KW-1185">Reference proteome</keyword>
<accession>A0ACC0M1K5</accession>
<dbReference type="Proteomes" id="UP001062846">
    <property type="component" value="Chromosome 10"/>
</dbReference>
<gene>
    <name evidence="1" type="ORF">RHMOL_Rhmol10G0122300</name>
</gene>
<evidence type="ECO:0000313" key="2">
    <source>
        <dbReference type="Proteomes" id="UP001062846"/>
    </source>
</evidence>
<organism evidence="1 2">
    <name type="scientific">Rhododendron molle</name>
    <name type="common">Chinese azalea</name>
    <name type="synonym">Azalea mollis</name>
    <dbReference type="NCBI Taxonomy" id="49168"/>
    <lineage>
        <taxon>Eukaryota</taxon>
        <taxon>Viridiplantae</taxon>
        <taxon>Streptophyta</taxon>
        <taxon>Embryophyta</taxon>
        <taxon>Tracheophyta</taxon>
        <taxon>Spermatophyta</taxon>
        <taxon>Magnoliopsida</taxon>
        <taxon>eudicotyledons</taxon>
        <taxon>Gunneridae</taxon>
        <taxon>Pentapetalae</taxon>
        <taxon>asterids</taxon>
        <taxon>Ericales</taxon>
        <taxon>Ericaceae</taxon>
        <taxon>Ericoideae</taxon>
        <taxon>Rhodoreae</taxon>
        <taxon>Rhododendron</taxon>
    </lineage>
</organism>
<protein>
    <submittedName>
        <fullName evidence="1">Uncharacterized protein</fullName>
    </submittedName>
</protein>
<name>A0ACC0M1K5_RHOML</name>